<dbReference type="InterPro" id="IPR016166">
    <property type="entry name" value="FAD-bd_PCMH"/>
</dbReference>
<evidence type="ECO:0000256" key="1">
    <source>
        <dbReference type="ARBA" id="ARBA00005466"/>
    </source>
</evidence>
<dbReference type="Pfam" id="PF08031">
    <property type="entry name" value="BBE"/>
    <property type="match status" value="1"/>
</dbReference>
<evidence type="ECO:0000313" key="4">
    <source>
        <dbReference type="Proteomes" id="UP001465976"/>
    </source>
</evidence>
<dbReference type="Gene3D" id="3.30.465.10">
    <property type="match status" value="1"/>
</dbReference>
<accession>A0ABR3FVR0</accession>
<dbReference type="InterPro" id="IPR012951">
    <property type="entry name" value="BBE"/>
</dbReference>
<dbReference type="PANTHER" id="PTHR34154">
    <property type="entry name" value="ALKALI-SENSITIVE LINKAGE PROTEIN 1"/>
    <property type="match status" value="1"/>
</dbReference>
<sequence>MDLKSKSIYYLELKDPVDWPYKPQAHCHADHPAMLFGFSFLSLLLVAVAARNPKRGLAYPTEPGHAQDILKADGINSPVSWMYTWDVDPRDVDVPRHIEFVPMQWGTRGIEGLAEMVIGRGYKNILAFNEPELPGQSNIRVEEAARLWKTFLRPLKTLGGGATVRLGSPAVSSAPQGKDWLKRFFELCGSDCGVDFIAMHWYGEGAQNFINYMHDMHATFPRYPIWVTEFGCTSGSDQGAFFALFIAFGMVSEGVSEVKVFLNETLHFLDSSSWVERYAWFAFDVKIDQRDANQLSSSWSYGNALSADLFLDLLDIRGNLNALGNLLGRSISANLAQTYGPRRAAQFGNQNAVFLLLNAAVQEVDRSHKRKTYIRIMDIIRAAASDMKPFLLSSFYLATSLSSRTVLSLTSREPNCRCLYGDSCWPSNSDFDTLPSQLSQGSQGLIHPTPPEAACYPPASPSGNCTDVQLNTLDGNWRSDRSGAYQNINFETFVFPNGTISACYLNTTIGAPCEQGGVPPIGVDARTVGDVQVAVRFASERNLRLVVKNTGHDFLGRSAARNSFMVWTHHLKNITYDEAFVPEGAPSSEGYRGSNNLLPLTLGAGVQWHEAYDAAEQHGRFVVGGISVGGSVGAAGGWVLGGGHSAWSPSYGLGVDNVLQFTVVVASGDHLTTNSHTNPDLFWALRGGGGGTYGIVTSVTYRTHDPAPGIALVVSSNFSSTDVAKSIISEYFKTIPTLADARWGGYTFLSKKSMLSILVAPNADWAEANETIKPFVEFAGNKSEETSFASFPFPSFYSIYSTLLGVGGTQSGTNQEIATRLFPRKVFEDDHEKVADAVISVEAGMSFNQVTGGFVSSVDPDSVGVNPAWRDALAIANCGVGWKEGASATEIETKRQLIKSSLQLLESLNPGGGTYFNEASLYESNPAHTFFGNHYDRLLSIKDQYDPHGLFVVAEGVGSERWDGSLNCRK</sequence>
<proteinExistence type="inferred from homology"/>
<dbReference type="Pfam" id="PF01565">
    <property type="entry name" value="FAD_binding_4"/>
    <property type="match status" value="1"/>
</dbReference>
<dbReference type="InterPro" id="IPR053183">
    <property type="entry name" value="ASL1"/>
</dbReference>
<comment type="similarity">
    <text evidence="1">Belongs to the oxygen-dependent FAD-linked oxidoreductase family.</text>
</comment>
<keyword evidence="4" id="KW-1185">Reference proteome</keyword>
<gene>
    <name evidence="3" type="ORF">V5O48_002576</name>
</gene>
<dbReference type="SUPFAM" id="SSF51445">
    <property type="entry name" value="(Trans)glycosidases"/>
    <property type="match status" value="1"/>
</dbReference>
<dbReference type="Pfam" id="PF11790">
    <property type="entry name" value="Glyco_hydro_cc"/>
    <property type="match status" value="1"/>
</dbReference>
<organism evidence="3 4">
    <name type="scientific">Marasmius crinis-equi</name>
    <dbReference type="NCBI Taxonomy" id="585013"/>
    <lineage>
        <taxon>Eukaryota</taxon>
        <taxon>Fungi</taxon>
        <taxon>Dikarya</taxon>
        <taxon>Basidiomycota</taxon>
        <taxon>Agaricomycotina</taxon>
        <taxon>Agaricomycetes</taxon>
        <taxon>Agaricomycetidae</taxon>
        <taxon>Agaricales</taxon>
        <taxon>Marasmiineae</taxon>
        <taxon>Marasmiaceae</taxon>
        <taxon>Marasmius</taxon>
    </lineage>
</organism>
<dbReference type="PROSITE" id="PS51387">
    <property type="entry name" value="FAD_PCMH"/>
    <property type="match status" value="1"/>
</dbReference>
<dbReference type="InterPro" id="IPR024655">
    <property type="entry name" value="Asl1_glyco_hydro_catalytic"/>
</dbReference>
<dbReference type="InterPro" id="IPR016169">
    <property type="entry name" value="FAD-bd_PCMH_sub2"/>
</dbReference>
<evidence type="ECO:0000259" key="2">
    <source>
        <dbReference type="PROSITE" id="PS51387"/>
    </source>
</evidence>
<dbReference type="EMBL" id="JBAHYK010000060">
    <property type="protein sequence ID" value="KAL0579405.1"/>
    <property type="molecule type" value="Genomic_DNA"/>
</dbReference>
<dbReference type="SUPFAM" id="SSF56176">
    <property type="entry name" value="FAD-binding/transporter-associated domain-like"/>
    <property type="match status" value="1"/>
</dbReference>
<comment type="caution">
    <text evidence="3">The sequence shown here is derived from an EMBL/GenBank/DDBJ whole genome shotgun (WGS) entry which is preliminary data.</text>
</comment>
<dbReference type="Gene3D" id="3.20.20.80">
    <property type="entry name" value="Glycosidases"/>
    <property type="match status" value="1"/>
</dbReference>
<protein>
    <recommendedName>
        <fullName evidence="2">FAD-binding PCMH-type domain-containing protein</fullName>
    </recommendedName>
</protein>
<reference evidence="3 4" key="1">
    <citation type="submission" date="2024-02" db="EMBL/GenBank/DDBJ databases">
        <title>A draft genome for the cacao thread blight pathogen Marasmius crinis-equi.</title>
        <authorList>
            <person name="Cohen S.P."/>
            <person name="Baruah I.K."/>
            <person name="Amoako-Attah I."/>
            <person name="Bukari Y."/>
            <person name="Meinhardt L.W."/>
            <person name="Bailey B.A."/>
        </authorList>
    </citation>
    <scope>NUCLEOTIDE SEQUENCE [LARGE SCALE GENOMIC DNA]</scope>
    <source>
        <strain evidence="3 4">GH-76</strain>
    </source>
</reference>
<name>A0ABR3FVR0_9AGAR</name>
<dbReference type="Proteomes" id="UP001465976">
    <property type="component" value="Unassembled WGS sequence"/>
</dbReference>
<evidence type="ECO:0000313" key="3">
    <source>
        <dbReference type="EMBL" id="KAL0579405.1"/>
    </source>
</evidence>
<dbReference type="InterPro" id="IPR017853">
    <property type="entry name" value="GH"/>
</dbReference>
<dbReference type="PANTHER" id="PTHR34154:SF3">
    <property type="entry name" value="ALKALI-SENSITIVE LINKAGE PROTEIN 1"/>
    <property type="match status" value="1"/>
</dbReference>
<feature type="domain" description="FAD-binding PCMH-type" evidence="2">
    <location>
        <begin position="515"/>
        <end position="706"/>
    </location>
</feature>
<dbReference type="InterPro" id="IPR036318">
    <property type="entry name" value="FAD-bd_PCMH-like_sf"/>
</dbReference>
<dbReference type="InterPro" id="IPR006094">
    <property type="entry name" value="Oxid_FAD_bind_N"/>
</dbReference>